<dbReference type="AlphaFoldDB" id="A0AB33K9W2"/>
<keyword evidence="1" id="KW-0175">Coiled coil</keyword>
<proteinExistence type="predicted"/>
<evidence type="ECO:0000256" key="1">
    <source>
        <dbReference type="SAM" id="Coils"/>
    </source>
</evidence>
<accession>A0AB33K9W2</accession>
<name>A0AB33K9W2_9ACTN</name>
<dbReference type="EMBL" id="AP035881">
    <property type="protein sequence ID" value="BFP48190.1"/>
    <property type="molecule type" value="Genomic_DNA"/>
</dbReference>
<reference evidence="2" key="1">
    <citation type="submission" date="2024-07" db="EMBL/GenBank/DDBJ databases">
        <title>Complete genome sequences of cellulolytic bacteria, Kitasatospora sp. CMC57 and Streptomyces sp. CMC78, isolated from Japanese agricultural soil.</title>
        <authorList>
            <person name="Hashimoto T."/>
            <person name="Ito M."/>
            <person name="Iwamoto M."/>
            <person name="Fukahori D."/>
            <person name="Shoda T."/>
            <person name="Sakoda M."/>
            <person name="Morohoshi T."/>
            <person name="Mitsuboshi M."/>
            <person name="Nishizawa T."/>
        </authorList>
    </citation>
    <scope>NUCLEOTIDE SEQUENCE</scope>
    <source>
        <strain evidence="2">CMC57</strain>
    </source>
</reference>
<organism evidence="2">
    <name type="scientific">Kitasatospora sp. CMC57</name>
    <dbReference type="NCBI Taxonomy" id="3231513"/>
    <lineage>
        <taxon>Bacteria</taxon>
        <taxon>Bacillati</taxon>
        <taxon>Actinomycetota</taxon>
        <taxon>Actinomycetes</taxon>
        <taxon>Kitasatosporales</taxon>
        <taxon>Streptomycetaceae</taxon>
        <taxon>Kitasatospora</taxon>
    </lineage>
</organism>
<gene>
    <name evidence="2" type="ORF">KCMC57_45580</name>
</gene>
<sequence>MAGGGGGRGGWWRRADAQRAEAQAARDAAQQAFYELDSTQREVELAVETVRAAEDDRTARQALGDFQRLSGRVNEVSVEYLAALDAHDLEDQELDAATAGQARRQLDQAKAKLTGTQAELTAFLTRLQPLIQHAEAQLVRVTPAVERAKRALLGATTALEAVRAAGLKADDLAARLAELAPELTRLNEGAGRHGVAPTLQRAEDVASRAEAIRVAAEQRPEKAREVDRRIGSLRTRIEALETKSAGVEPALSELRRRFSLACWQDLQHVPDQAAEAVAAARAKLAEAVRARDEQRWPDATGAIGTVRALLEGADEAIGAVHGRLRQLNEVSHDPHKEIERARFAVRDAQRLAMAGRQTPDPRHAAPLDAAVARLDRAVATLEEAGRHPDYWHFLTELTAVRDTAAEVVALIRGTHA</sequence>
<feature type="coiled-coil region" evidence="1">
    <location>
        <begin position="199"/>
        <end position="243"/>
    </location>
</feature>
<evidence type="ECO:0000313" key="2">
    <source>
        <dbReference type="EMBL" id="BFP48190.1"/>
    </source>
</evidence>
<protein>
    <submittedName>
        <fullName evidence="2">Uncharacterized protein</fullName>
    </submittedName>
</protein>